<sequence length="67" mass="7477">MVLLSYSPVPIIPSPDLFITEVNRRYDPMVEALQDSTLSFIFNASLWDGGRVAHQIRLKPGLGTSNM</sequence>
<dbReference type="Proteomes" id="UP001367508">
    <property type="component" value="Unassembled WGS sequence"/>
</dbReference>
<evidence type="ECO:0000313" key="2">
    <source>
        <dbReference type="Proteomes" id="UP001367508"/>
    </source>
</evidence>
<keyword evidence="2" id="KW-1185">Reference proteome</keyword>
<name>A0AAN9LJ70_CANGL</name>
<reference evidence="1 2" key="1">
    <citation type="submission" date="2024-01" db="EMBL/GenBank/DDBJ databases">
        <title>The genomes of 5 underutilized Papilionoideae crops provide insights into root nodulation and disease resistanc.</title>
        <authorList>
            <person name="Jiang F."/>
        </authorList>
    </citation>
    <scope>NUCLEOTIDE SEQUENCE [LARGE SCALE GENOMIC DNA]</scope>
    <source>
        <strain evidence="1">LVBAO_FW01</strain>
        <tissue evidence="1">Leaves</tissue>
    </source>
</reference>
<accession>A0AAN9LJ70</accession>
<dbReference type="EMBL" id="JAYMYQ010000004">
    <property type="protein sequence ID" value="KAK7336611.1"/>
    <property type="molecule type" value="Genomic_DNA"/>
</dbReference>
<evidence type="ECO:0000313" key="1">
    <source>
        <dbReference type="EMBL" id="KAK7336611.1"/>
    </source>
</evidence>
<organism evidence="1 2">
    <name type="scientific">Canavalia gladiata</name>
    <name type="common">Sword bean</name>
    <name type="synonym">Dolichos gladiatus</name>
    <dbReference type="NCBI Taxonomy" id="3824"/>
    <lineage>
        <taxon>Eukaryota</taxon>
        <taxon>Viridiplantae</taxon>
        <taxon>Streptophyta</taxon>
        <taxon>Embryophyta</taxon>
        <taxon>Tracheophyta</taxon>
        <taxon>Spermatophyta</taxon>
        <taxon>Magnoliopsida</taxon>
        <taxon>eudicotyledons</taxon>
        <taxon>Gunneridae</taxon>
        <taxon>Pentapetalae</taxon>
        <taxon>rosids</taxon>
        <taxon>fabids</taxon>
        <taxon>Fabales</taxon>
        <taxon>Fabaceae</taxon>
        <taxon>Papilionoideae</taxon>
        <taxon>50 kb inversion clade</taxon>
        <taxon>NPAAA clade</taxon>
        <taxon>indigoferoid/millettioid clade</taxon>
        <taxon>Phaseoleae</taxon>
        <taxon>Canavalia</taxon>
    </lineage>
</organism>
<gene>
    <name evidence="1" type="ORF">VNO77_17157</name>
</gene>
<dbReference type="AlphaFoldDB" id="A0AAN9LJ70"/>
<proteinExistence type="predicted"/>
<protein>
    <submittedName>
        <fullName evidence="1">Uncharacterized protein</fullName>
    </submittedName>
</protein>
<comment type="caution">
    <text evidence="1">The sequence shown here is derived from an EMBL/GenBank/DDBJ whole genome shotgun (WGS) entry which is preliminary data.</text>
</comment>